<gene>
    <name evidence="2" type="ORF">CHRY9393_00189</name>
</gene>
<feature type="transmembrane region" description="Helical" evidence="1">
    <location>
        <begin position="73"/>
        <end position="95"/>
    </location>
</feature>
<keyword evidence="3" id="KW-1185">Reference proteome</keyword>
<accession>A0A6N4XML4</accession>
<feature type="transmembrane region" description="Helical" evidence="1">
    <location>
        <begin position="107"/>
        <end position="130"/>
    </location>
</feature>
<protein>
    <submittedName>
        <fullName evidence="2">Uncharacterized protein</fullName>
    </submittedName>
</protein>
<evidence type="ECO:0000256" key="1">
    <source>
        <dbReference type="SAM" id="Phobius"/>
    </source>
</evidence>
<proteinExistence type="predicted"/>
<dbReference type="AlphaFoldDB" id="A0A6N4XML4"/>
<evidence type="ECO:0000313" key="2">
    <source>
        <dbReference type="EMBL" id="CAA7385901.1"/>
    </source>
</evidence>
<dbReference type="RefSeq" id="WP_162071642.1">
    <property type="nucleotide sequence ID" value="NZ_CACVBY010000002.1"/>
</dbReference>
<keyword evidence="1" id="KW-0472">Membrane</keyword>
<sequence>MKNEFKKTILYSLSFLSMVFITYVLVISLNENNQEFDKFTMLMILLGILPVILFIIINLFVVKNVDTTFLKTLYGLVLLAWVIYPVLMNVIWYFNRNDYVSSSSTRAIHFIIMPYSSIFFGLIPSIILSIKSLDNITGNLYKI</sequence>
<reference evidence="2 3" key="1">
    <citation type="submission" date="2020-01" db="EMBL/GenBank/DDBJ databases">
        <authorList>
            <person name="Rodrigo-Torres L."/>
            <person name="Arahal R. D."/>
            <person name="Lucena T."/>
        </authorList>
    </citation>
    <scope>NUCLEOTIDE SEQUENCE [LARGE SCALE GENOMIC DNA]</scope>
    <source>
        <strain evidence="2 3">CECT 9393</strain>
    </source>
</reference>
<dbReference type="Proteomes" id="UP000445309">
    <property type="component" value="Unassembled WGS sequence"/>
</dbReference>
<feature type="transmembrane region" description="Helical" evidence="1">
    <location>
        <begin position="41"/>
        <end position="61"/>
    </location>
</feature>
<name>A0A6N4XML4_9FLAO</name>
<feature type="transmembrane region" description="Helical" evidence="1">
    <location>
        <begin position="9"/>
        <end position="29"/>
    </location>
</feature>
<keyword evidence="1" id="KW-0812">Transmembrane</keyword>
<organism evidence="2 3">
    <name type="scientific">Chryseobacterium fistulae</name>
    <dbReference type="NCBI Taxonomy" id="2675058"/>
    <lineage>
        <taxon>Bacteria</taxon>
        <taxon>Pseudomonadati</taxon>
        <taxon>Bacteroidota</taxon>
        <taxon>Flavobacteriia</taxon>
        <taxon>Flavobacteriales</taxon>
        <taxon>Weeksellaceae</taxon>
        <taxon>Chryseobacterium group</taxon>
        <taxon>Chryseobacterium</taxon>
    </lineage>
</organism>
<evidence type="ECO:0000313" key="3">
    <source>
        <dbReference type="Proteomes" id="UP000445309"/>
    </source>
</evidence>
<dbReference type="EMBL" id="CACVBY010000002">
    <property type="protein sequence ID" value="CAA7385901.1"/>
    <property type="molecule type" value="Genomic_DNA"/>
</dbReference>
<keyword evidence="1" id="KW-1133">Transmembrane helix</keyword>